<evidence type="ECO:0000256" key="1">
    <source>
        <dbReference type="SAM" id="MobiDB-lite"/>
    </source>
</evidence>
<feature type="non-terminal residue" evidence="2">
    <location>
        <position position="127"/>
    </location>
</feature>
<dbReference type="AlphaFoldDB" id="A0A1A7YD52"/>
<feature type="compositionally biased region" description="Acidic residues" evidence="1">
    <location>
        <begin position="9"/>
        <end position="18"/>
    </location>
</feature>
<reference evidence="2" key="1">
    <citation type="submission" date="2016-05" db="EMBL/GenBank/DDBJ databases">
        <authorList>
            <person name="Lavstsen T."/>
            <person name="Jespersen J.S."/>
        </authorList>
    </citation>
    <scope>NUCLEOTIDE SEQUENCE</scope>
    <source>
        <tissue evidence="2">Brain</tissue>
    </source>
</reference>
<protein>
    <submittedName>
        <fullName evidence="2">Uncharacterized protein</fullName>
    </submittedName>
</protein>
<feature type="non-terminal residue" evidence="2">
    <location>
        <position position="1"/>
    </location>
</feature>
<dbReference type="EMBL" id="HADX01006215">
    <property type="protein sequence ID" value="SBP28447.1"/>
    <property type="molecule type" value="Transcribed_RNA"/>
</dbReference>
<organism evidence="2">
    <name type="scientific">Iconisemion striatum</name>
    <dbReference type="NCBI Taxonomy" id="60296"/>
    <lineage>
        <taxon>Eukaryota</taxon>
        <taxon>Metazoa</taxon>
        <taxon>Chordata</taxon>
        <taxon>Craniata</taxon>
        <taxon>Vertebrata</taxon>
        <taxon>Euteleostomi</taxon>
        <taxon>Actinopterygii</taxon>
        <taxon>Neopterygii</taxon>
        <taxon>Teleostei</taxon>
        <taxon>Neoteleostei</taxon>
        <taxon>Acanthomorphata</taxon>
        <taxon>Ovalentaria</taxon>
        <taxon>Atherinomorphae</taxon>
        <taxon>Cyprinodontiformes</taxon>
        <taxon>Nothobranchiidae</taxon>
        <taxon>Iconisemion</taxon>
    </lineage>
</organism>
<sequence length="127" mass="14215">ERERKEGEGEKEEEEERDGESSSVGPFSFQPSQDHLLYQHKAGMILLNYFPQMSFVIFNGAVSLRLGANASQTWIRSGENGIHPHLQEREKDDAAAPADARTGEDASFLSIKPHDVLKAVKQQDGYK</sequence>
<feature type="compositionally biased region" description="Polar residues" evidence="1">
    <location>
        <begin position="21"/>
        <end position="30"/>
    </location>
</feature>
<name>A0A1A7YD52_9TELE</name>
<gene>
    <name evidence="2" type="primary">Nfu_g_1_011089</name>
</gene>
<reference evidence="2" key="2">
    <citation type="submission" date="2016-06" db="EMBL/GenBank/DDBJ databases">
        <title>The genome of a short-lived fish provides insights into sex chromosome evolution and the genetic control of aging.</title>
        <authorList>
            <person name="Reichwald K."/>
            <person name="Felder M."/>
            <person name="Petzold A."/>
            <person name="Koch P."/>
            <person name="Groth M."/>
            <person name="Platzer M."/>
        </authorList>
    </citation>
    <scope>NUCLEOTIDE SEQUENCE</scope>
    <source>
        <tissue evidence="2">Brain</tissue>
    </source>
</reference>
<proteinExistence type="predicted"/>
<evidence type="ECO:0000313" key="2">
    <source>
        <dbReference type="EMBL" id="SBP28447.1"/>
    </source>
</evidence>
<feature type="region of interest" description="Disordered" evidence="1">
    <location>
        <begin position="1"/>
        <end position="30"/>
    </location>
</feature>
<accession>A0A1A7YD52</accession>